<name>A0AAD3XYS4_NEPGR</name>
<dbReference type="Gene3D" id="3.30.70.330">
    <property type="match status" value="1"/>
</dbReference>
<dbReference type="InterPro" id="IPR012677">
    <property type="entry name" value="Nucleotide-bd_a/b_plait_sf"/>
</dbReference>
<organism evidence="3 4">
    <name type="scientific">Nepenthes gracilis</name>
    <name type="common">Slender pitcher plant</name>
    <dbReference type="NCBI Taxonomy" id="150966"/>
    <lineage>
        <taxon>Eukaryota</taxon>
        <taxon>Viridiplantae</taxon>
        <taxon>Streptophyta</taxon>
        <taxon>Embryophyta</taxon>
        <taxon>Tracheophyta</taxon>
        <taxon>Spermatophyta</taxon>
        <taxon>Magnoliopsida</taxon>
        <taxon>eudicotyledons</taxon>
        <taxon>Gunneridae</taxon>
        <taxon>Pentapetalae</taxon>
        <taxon>Caryophyllales</taxon>
        <taxon>Nepenthaceae</taxon>
        <taxon>Nepenthes</taxon>
    </lineage>
</organism>
<keyword evidence="1" id="KW-0694">RNA-binding</keyword>
<sequence length="200" mass="22489">METSKSRICVKNLPKYITEDRLKEFFSQKGEVTDVKLMRTIDGKSRQFGFIGYRTMQEAEEAIKYFSKSYMDTSRIICEALWYRVVKDIPGDSCSGCCVSNSPNEVVPTEPGPSGGQLTVAPIRTEGADPCNPLVEDGNMVFFEKSHRWPQEQFGLFSRSVSLKADVTTRPNKPLMLMMSCCVQFPTVVFSCYEALVSAD</sequence>
<feature type="domain" description="RRM" evidence="2">
    <location>
        <begin position="6"/>
        <end position="77"/>
    </location>
</feature>
<dbReference type="PROSITE" id="PS50102">
    <property type="entry name" value="RRM"/>
    <property type="match status" value="1"/>
</dbReference>
<accession>A0AAD3XYS4</accession>
<evidence type="ECO:0000313" key="4">
    <source>
        <dbReference type="Proteomes" id="UP001279734"/>
    </source>
</evidence>
<evidence type="ECO:0000313" key="3">
    <source>
        <dbReference type="EMBL" id="GMH20971.1"/>
    </source>
</evidence>
<dbReference type="GO" id="GO:0003723">
    <property type="term" value="F:RNA binding"/>
    <property type="evidence" value="ECO:0007669"/>
    <property type="project" value="UniProtKB-UniRule"/>
</dbReference>
<keyword evidence="4" id="KW-1185">Reference proteome</keyword>
<dbReference type="CDD" id="cd12565">
    <property type="entry name" value="RRM1_MRD1"/>
    <property type="match status" value="1"/>
</dbReference>
<gene>
    <name evidence="3" type="ORF">Nepgr_022813</name>
</gene>
<dbReference type="SMART" id="SM00360">
    <property type="entry name" value="RRM"/>
    <property type="match status" value="1"/>
</dbReference>
<protein>
    <recommendedName>
        <fullName evidence="2">RRM domain-containing protein</fullName>
    </recommendedName>
</protein>
<dbReference type="AlphaFoldDB" id="A0AAD3XYS4"/>
<dbReference type="EMBL" id="BSYO01000022">
    <property type="protein sequence ID" value="GMH20971.1"/>
    <property type="molecule type" value="Genomic_DNA"/>
</dbReference>
<dbReference type="PANTHER" id="PTHR15241">
    <property type="entry name" value="TRANSFORMER-2-RELATED"/>
    <property type="match status" value="1"/>
</dbReference>
<proteinExistence type="predicted"/>
<dbReference type="InterPro" id="IPR000504">
    <property type="entry name" value="RRM_dom"/>
</dbReference>
<dbReference type="Pfam" id="PF00076">
    <property type="entry name" value="RRM_1"/>
    <property type="match status" value="1"/>
</dbReference>
<evidence type="ECO:0000259" key="2">
    <source>
        <dbReference type="PROSITE" id="PS50102"/>
    </source>
</evidence>
<reference evidence="3" key="1">
    <citation type="submission" date="2023-05" db="EMBL/GenBank/DDBJ databases">
        <title>Nepenthes gracilis genome sequencing.</title>
        <authorList>
            <person name="Fukushima K."/>
        </authorList>
    </citation>
    <scope>NUCLEOTIDE SEQUENCE</scope>
    <source>
        <strain evidence="3">SING2019-196</strain>
    </source>
</reference>
<dbReference type="SUPFAM" id="SSF54928">
    <property type="entry name" value="RNA-binding domain, RBD"/>
    <property type="match status" value="1"/>
</dbReference>
<comment type="caution">
    <text evidence="3">The sequence shown here is derived from an EMBL/GenBank/DDBJ whole genome shotgun (WGS) entry which is preliminary data.</text>
</comment>
<dbReference type="InterPro" id="IPR035979">
    <property type="entry name" value="RBD_domain_sf"/>
</dbReference>
<dbReference type="Proteomes" id="UP001279734">
    <property type="component" value="Unassembled WGS sequence"/>
</dbReference>
<dbReference type="PANTHER" id="PTHR15241:SF304">
    <property type="entry name" value="RRM DOMAIN-CONTAINING PROTEIN"/>
    <property type="match status" value="1"/>
</dbReference>
<evidence type="ECO:0000256" key="1">
    <source>
        <dbReference type="PROSITE-ProRule" id="PRU00176"/>
    </source>
</evidence>